<dbReference type="CDD" id="cd03886">
    <property type="entry name" value="M20_Acy1"/>
    <property type="match status" value="1"/>
</dbReference>
<proteinExistence type="predicted"/>
<comment type="cofactor">
    <cofactor evidence="2">
        <name>Mn(2+)</name>
        <dbReference type="ChEBI" id="CHEBI:29035"/>
    </cofactor>
    <text evidence="2">The Mn(2+) ion enhances activity.</text>
</comment>
<feature type="domain" description="Peptidase M20 dimerisation" evidence="3">
    <location>
        <begin position="198"/>
        <end position="289"/>
    </location>
</feature>
<feature type="binding site" evidence="2">
    <location>
        <position position="115"/>
    </location>
    <ligand>
        <name>Mn(2+)</name>
        <dbReference type="ChEBI" id="CHEBI:29035"/>
        <label>2</label>
    </ligand>
</feature>
<dbReference type="Proteomes" id="UP000005730">
    <property type="component" value="Chromosome"/>
</dbReference>
<dbReference type="Gene3D" id="3.30.70.360">
    <property type="match status" value="1"/>
</dbReference>
<dbReference type="PANTHER" id="PTHR11014:SF63">
    <property type="entry name" value="METALLOPEPTIDASE, PUTATIVE (AFU_ORTHOLOGUE AFUA_6G09600)-RELATED"/>
    <property type="match status" value="1"/>
</dbReference>
<dbReference type="GO" id="GO:0050118">
    <property type="term" value="F:N-acetyldiaminopimelate deacetylase activity"/>
    <property type="evidence" value="ECO:0007669"/>
    <property type="project" value="UniProtKB-ARBA"/>
</dbReference>
<dbReference type="InterPro" id="IPR002933">
    <property type="entry name" value="Peptidase_M20"/>
</dbReference>
<dbReference type="FunFam" id="3.30.70.360:FF:000001">
    <property type="entry name" value="N-acetyldiaminopimelate deacetylase"/>
    <property type="match status" value="1"/>
</dbReference>
<dbReference type="SUPFAM" id="SSF53187">
    <property type="entry name" value="Zn-dependent exopeptidases"/>
    <property type="match status" value="1"/>
</dbReference>
<evidence type="ECO:0000259" key="3">
    <source>
        <dbReference type="Pfam" id="PF07687"/>
    </source>
</evidence>
<evidence type="ECO:0000313" key="4">
    <source>
        <dbReference type="EMBL" id="EHM09335.1"/>
    </source>
</evidence>
<sequence length="396" mass="43646">MKEDDMCGLGPELLAEAQGLGEMLISWRREFHQFPELAFEENITASRITQALSSMKGMRVFTGFGTPTSVIGVLRGDIDRPALVLRAEMDALPLEEETGLPFSSCMPGVMHACGHDAHMASLLGCAMVLANRAEQLERPVIFLFQPAEEGRGGAKALVEGGFFRRFKVDNVIGVLMWPHLPYGYLATRRGVMTALSDRVHIEIRGVGGHAATPHATVDPVLVASHAVIGVQSLISREVDPLEGAVISFGQMEAGYAYNVIPESAHLWGTLRAFNTEVRDRLKERLEEMVPLIARAHRARASVEYVKNYPSVYNDPDCVERVLRAADRFFGADSVSELEHPLLSGEDFSFYSMEVPSCLMLLGTGMECGLHHPRYDIPEELMPLMSAWEAFLAITMG</sequence>
<protein>
    <submittedName>
        <fullName evidence="4">Amidohydrolase</fullName>
    </submittedName>
</protein>
<evidence type="ECO:0000256" key="2">
    <source>
        <dbReference type="PIRSR" id="PIRSR005962-1"/>
    </source>
</evidence>
<evidence type="ECO:0000256" key="1">
    <source>
        <dbReference type="ARBA" id="ARBA00022801"/>
    </source>
</evidence>
<dbReference type="STRING" id="926567.TheveDRAFT_0148"/>
<name>H0UNC8_9BACT</name>
<dbReference type="AlphaFoldDB" id="H0UNC8"/>
<dbReference type="GO" id="GO:0019877">
    <property type="term" value="P:diaminopimelate biosynthetic process"/>
    <property type="evidence" value="ECO:0007669"/>
    <property type="project" value="UniProtKB-ARBA"/>
</dbReference>
<dbReference type="Pfam" id="PF01546">
    <property type="entry name" value="Peptidase_M20"/>
    <property type="match status" value="1"/>
</dbReference>
<dbReference type="InterPro" id="IPR017439">
    <property type="entry name" value="Amidohydrolase"/>
</dbReference>
<reference evidence="4 5" key="1">
    <citation type="submission" date="2011-10" db="EMBL/GenBank/DDBJ databases">
        <title>The Noncontiguous Finished genome of Thermanaerovibrio velox DSM 12556.</title>
        <authorList>
            <consortium name="US DOE Joint Genome Institute (JGI-PGF)"/>
            <person name="Lucas S."/>
            <person name="Copeland A."/>
            <person name="Lapidus A."/>
            <person name="Glavina del Rio T."/>
            <person name="Dalin E."/>
            <person name="Tice H."/>
            <person name="Bruce D."/>
            <person name="Goodwin L."/>
            <person name="Pitluck S."/>
            <person name="Peters L."/>
            <person name="Mikhailova N."/>
            <person name="Teshima H."/>
            <person name="Kyrpides N."/>
            <person name="Mavromatis K."/>
            <person name="Ivanova N."/>
            <person name="Markowitz V."/>
            <person name="Cheng J.-F."/>
            <person name="Hugenholtz P."/>
            <person name="Woyke T."/>
            <person name="Wu D."/>
            <person name="Spring S."/>
            <person name="Brambilla E.-M."/>
            <person name="Klenk H.-P."/>
            <person name="Eisen J.A."/>
        </authorList>
    </citation>
    <scope>NUCLEOTIDE SEQUENCE [LARGE SCALE GENOMIC DNA]</scope>
    <source>
        <strain evidence="4 5">DSM 12556</strain>
    </source>
</reference>
<dbReference type="EMBL" id="CM001377">
    <property type="protein sequence ID" value="EHM09335.1"/>
    <property type="molecule type" value="Genomic_DNA"/>
</dbReference>
<keyword evidence="2" id="KW-0464">Manganese</keyword>
<dbReference type="RefSeq" id="WP_006582828.1">
    <property type="nucleotide sequence ID" value="NZ_CM001377.1"/>
</dbReference>
<dbReference type="SUPFAM" id="SSF55031">
    <property type="entry name" value="Bacterial exopeptidase dimerisation domain"/>
    <property type="match status" value="1"/>
</dbReference>
<dbReference type="HOGENOM" id="CLU_023257_0_1_0"/>
<evidence type="ECO:0000313" key="5">
    <source>
        <dbReference type="Proteomes" id="UP000005730"/>
    </source>
</evidence>
<dbReference type="InterPro" id="IPR036264">
    <property type="entry name" value="Bact_exopeptidase_dim_dom"/>
</dbReference>
<gene>
    <name evidence="4" type="ORF">TheveDRAFT_0148</name>
</gene>
<dbReference type="Pfam" id="PF07687">
    <property type="entry name" value="M20_dimer"/>
    <property type="match status" value="1"/>
</dbReference>
<dbReference type="Gene3D" id="3.40.630.10">
    <property type="entry name" value="Zn peptidases"/>
    <property type="match status" value="1"/>
</dbReference>
<keyword evidence="5" id="KW-1185">Reference proteome</keyword>
<dbReference type="PIRSF" id="PIRSF005962">
    <property type="entry name" value="Pept_M20D_amidohydro"/>
    <property type="match status" value="1"/>
</dbReference>
<dbReference type="GO" id="GO:0046872">
    <property type="term" value="F:metal ion binding"/>
    <property type="evidence" value="ECO:0007669"/>
    <property type="project" value="UniProtKB-KW"/>
</dbReference>
<dbReference type="InterPro" id="IPR011650">
    <property type="entry name" value="Peptidase_M20_dimer"/>
</dbReference>
<accession>H0UNC8</accession>
<dbReference type="PANTHER" id="PTHR11014">
    <property type="entry name" value="PEPTIDASE M20 FAMILY MEMBER"/>
    <property type="match status" value="1"/>
</dbReference>
<dbReference type="NCBIfam" id="TIGR01891">
    <property type="entry name" value="amidohydrolases"/>
    <property type="match status" value="1"/>
</dbReference>
<dbReference type="eggNOG" id="COG1473">
    <property type="taxonomic scope" value="Bacteria"/>
</dbReference>
<organism evidence="4 5">
    <name type="scientific">Thermanaerovibrio velox DSM 12556</name>
    <dbReference type="NCBI Taxonomy" id="926567"/>
    <lineage>
        <taxon>Bacteria</taxon>
        <taxon>Thermotogati</taxon>
        <taxon>Synergistota</taxon>
        <taxon>Synergistia</taxon>
        <taxon>Synergistales</taxon>
        <taxon>Synergistaceae</taxon>
        <taxon>Thermanaerovibrio</taxon>
    </lineage>
</organism>
<feature type="binding site" evidence="2">
    <location>
        <position position="113"/>
    </location>
    <ligand>
        <name>Mn(2+)</name>
        <dbReference type="ChEBI" id="CHEBI:29035"/>
        <label>2</label>
    </ligand>
</feature>
<feature type="binding site" evidence="2">
    <location>
        <position position="149"/>
    </location>
    <ligand>
        <name>Mn(2+)</name>
        <dbReference type="ChEBI" id="CHEBI:29035"/>
        <label>2</label>
    </ligand>
</feature>
<feature type="binding site" evidence="2">
    <location>
        <position position="370"/>
    </location>
    <ligand>
        <name>Mn(2+)</name>
        <dbReference type="ChEBI" id="CHEBI:29035"/>
        <label>2</label>
    </ligand>
</feature>
<keyword evidence="2" id="KW-0479">Metal-binding</keyword>
<keyword evidence="1 4" id="KW-0378">Hydrolase</keyword>